<name>A0A0E9X8V3_ANGAN</name>
<accession>A0A0E9X8V3</accession>
<dbReference type="AlphaFoldDB" id="A0A0E9X8V3"/>
<protein>
    <submittedName>
        <fullName evidence="1">Uncharacterized protein</fullName>
    </submittedName>
</protein>
<reference evidence="1" key="2">
    <citation type="journal article" date="2015" name="Fish Shellfish Immunol.">
        <title>Early steps in the European eel (Anguilla anguilla)-Vibrio vulnificus interaction in the gills: Role of the RtxA13 toxin.</title>
        <authorList>
            <person name="Callol A."/>
            <person name="Pajuelo D."/>
            <person name="Ebbesson L."/>
            <person name="Teles M."/>
            <person name="MacKenzie S."/>
            <person name="Amaro C."/>
        </authorList>
    </citation>
    <scope>NUCLEOTIDE SEQUENCE</scope>
</reference>
<sequence length="60" mass="6191">MGPRKYKASVEGDSKVYSSGFTDPICLCAIFGHRNVCSGAADVAAVFGVLPACPKPNTVS</sequence>
<proteinExistence type="predicted"/>
<evidence type="ECO:0000313" key="1">
    <source>
        <dbReference type="EMBL" id="JAH98138.1"/>
    </source>
</evidence>
<organism evidence="1">
    <name type="scientific">Anguilla anguilla</name>
    <name type="common">European freshwater eel</name>
    <name type="synonym">Muraena anguilla</name>
    <dbReference type="NCBI Taxonomy" id="7936"/>
    <lineage>
        <taxon>Eukaryota</taxon>
        <taxon>Metazoa</taxon>
        <taxon>Chordata</taxon>
        <taxon>Craniata</taxon>
        <taxon>Vertebrata</taxon>
        <taxon>Euteleostomi</taxon>
        <taxon>Actinopterygii</taxon>
        <taxon>Neopterygii</taxon>
        <taxon>Teleostei</taxon>
        <taxon>Anguilliformes</taxon>
        <taxon>Anguillidae</taxon>
        <taxon>Anguilla</taxon>
    </lineage>
</organism>
<reference evidence="1" key="1">
    <citation type="submission" date="2014-11" db="EMBL/GenBank/DDBJ databases">
        <authorList>
            <person name="Amaro Gonzalez C."/>
        </authorList>
    </citation>
    <scope>NUCLEOTIDE SEQUENCE</scope>
</reference>
<dbReference type="EMBL" id="GBXM01010439">
    <property type="protein sequence ID" value="JAH98138.1"/>
    <property type="molecule type" value="Transcribed_RNA"/>
</dbReference>